<evidence type="ECO:0000256" key="5">
    <source>
        <dbReference type="PROSITE-ProRule" id="PRU00723"/>
    </source>
</evidence>
<keyword evidence="2" id="KW-0677">Repeat</keyword>
<feature type="compositionally biased region" description="Low complexity" evidence="6">
    <location>
        <begin position="264"/>
        <end position="273"/>
    </location>
</feature>
<evidence type="ECO:0000256" key="6">
    <source>
        <dbReference type="SAM" id="MobiDB-lite"/>
    </source>
</evidence>
<keyword evidence="9" id="KW-1185">Reference proteome</keyword>
<dbReference type="Gene3D" id="4.10.1000.10">
    <property type="entry name" value="Zinc finger, CCCH-type"/>
    <property type="match status" value="1"/>
</dbReference>
<dbReference type="PANTHER" id="PTHR12547">
    <property type="entry name" value="CCCH ZINC FINGER/TIS11-RELATED"/>
    <property type="match status" value="1"/>
</dbReference>
<dbReference type="PANTHER" id="PTHR12547:SF18">
    <property type="entry name" value="PROTEIN TIS11"/>
    <property type="match status" value="1"/>
</dbReference>
<feature type="region of interest" description="Disordered" evidence="6">
    <location>
        <begin position="1"/>
        <end position="80"/>
    </location>
</feature>
<proteinExistence type="predicted"/>
<feature type="compositionally biased region" description="Low complexity" evidence="6">
    <location>
        <begin position="29"/>
        <end position="45"/>
    </location>
</feature>
<name>A0A9P6FF62_9FUNG</name>
<sequence length="453" mass="50269">MLLSGNNVDKSTQDRKDVNNNHASPYRFLSLESSPLSSSTGDGSSQMQPRPRATFLDGTSVVHPGQETPTNATIPPSDTQQVHRLVDIPQHRPTHGWSCSDARNALRRSHSSSSSSSFSQLGTMITTTSNINPSVVKVPLSHYKTEYCTKFRELGQCPFGERCQFVHHDSELQRKERALTYKTRLCWSGTSCQYQMNHSRCVYLHGDETAEMFDEQRGISFTRVQRILAAKEVKQQHRRQQQQQQPAQTQEQCRSPLLEQLSSTESLEAASSQDGSQEVENEGRSTELKKSTIDEPLGIPAAVFVPRQRKTLQRSFSYPLSTPKRTLLTIVPPSLQFLLNNDKNNSTAMGSITTATTHPLADLFSPGEMPFIETPFPSHDRINEWKDPCFEGEDSEDSGVDSVGTVIRVTSSLHRPPVAVPPSSSSAPVLGSLGMMVFYSDTIPTDPSVTTDN</sequence>
<protein>
    <recommendedName>
        <fullName evidence="7">C3H1-type domain-containing protein</fullName>
    </recommendedName>
</protein>
<feature type="compositionally biased region" description="Polar residues" evidence="6">
    <location>
        <begin position="67"/>
        <end position="80"/>
    </location>
</feature>
<dbReference type="SUPFAM" id="SSF90229">
    <property type="entry name" value="CCCH zinc finger"/>
    <property type="match status" value="1"/>
</dbReference>
<organism evidence="8 9">
    <name type="scientific">Mortierella hygrophila</name>
    <dbReference type="NCBI Taxonomy" id="979708"/>
    <lineage>
        <taxon>Eukaryota</taxon>
        <taxon>Fungi</taxon>
        <taxon>Fungi incertae sedis</taxon>
        <taxon>Mucoromycota</taxon>
        <taxon>Mortierellomycotina</taxon>
        <taxon>Mortierellomycetes</taxon>
        <taxon>Mortierellales</taxon>
        <taxon>Mortierellaceae</taxon>
        <taxon>Mortierella</taxon>
    </lineage>
</organism>
<feature type="domain" description="C3H1-type" evidence="7">
    <location>
        <begin position="143"/>
        <end position="170"/>
    </location>
</feature>
<dbReference type="PROSITE" id="PS50103">
    <property type="entry name" value="ZF_C3H1"/>
    <property type="match status" value="1"/>
</dbReference>
<evidence type="ECO:0000313" key="8">
    <source>
        <dbReference type="EMBL" id="KAF9549541.1"/>
    </source>
</evidence>
<feature type="zinc finger region" description="C3H1-type" evidence="5">
    <location>
        <begin position="143"/>
        <end position="170"/>
    </location>
</feature>
<dbReference type="InterPro" id="IPR036855">
    <property type="entry name" value="Znf_CCCH_sf"/>
</dbReference>
<dbReference type="GO" id="GO:0008270">
    <property type="term" value="F:zinc ion binding"/>
    <property type="evidence" value="ECO:0007669"/>
    <property type="project" value="UniProtKB-KW"/>
</dbReference>
<evidence type="ECO:0000256" key="2">
    <source>
        <dbReference type="ARBA" id="ARBA00022737"/>
    </source>
</evidence>
<dbReference type="Proteomes" id="UP000723463">
    <property type="component" value="Unassembled WGS sequence"/>
</dbReference>
<dbReference type="SMART" id="SM00356">
    <property type="entry name" value="ZnF_C3H1"/>
    <property type="match status" value="1"/>
</dbReference>
<gene>
    <name evidence="8" type="ORF">EC957_003493</name>
</gene>
<evidence type="ECO:0000256" key="1">
    <source>
        <dbReference type="ARBA" id="ARBA00022723"/>
    </source>
</evidence>
<feature type="compositionally biased region" description="Basic and acidic residues" evidence="6">
    <location>
        <begin position="281"/>
        <end position="293"/>
    </location>
</feature>
<dbReference type="InterPro" id="IPR000571">
    <property type="entry name" value="Znf_CCCH"/>
</dbReference>
<reference evidence="8" key="1">
    <citation type="journal article" date="2020" name="Fungal Divers.">
        <title>Resolving the Mortierellaceae phylogeny through synthesis of multi-gene phylogenetics and phylogenomics.</title>
        <authorList>
            <person name="Vandepol N."/>
            <person name="Liber J."/>
            <person name="Desiro A."/>
            <person name="Na H."/>
            <person name="Kennedy M."/>
            <person name="Barry K."/>
            <person name="Grigoriev I.V."/>
            <person name="Miller A.N."/>
            <person name="O'Donnell K."/>
            <person name="Stajich J.E."/>
            <person name="Bonito G."/>
        </authorList>
    </citation>
    <scope>NUCLEOTIDE SEQUENCE</scope>
    <source>
        <strain evidence="8">NRRL 2591</strain>
    </source>
</reference>
<evidence type="ECO:0000256" key="3">
    <source>
        <dbReference type="ARBA" id="ARBA00022771"/>
    </source>
</evidence>
<dbReference type="GO" id="GO:0003729">
    <property type="term" value="F:mRNA binding"/>
    <property type="evidence" value="ECO:0007669"/>
    <property type="project" value="InterPro"/>
</dbReference>
<dbReference type="EMBL" id="JAAAXW010000018">
    <property type="protein sequence ID" value="KAF9549541.1"/>
    <property type="molecule type" value="Genomic_DNA"/>
</dbReference>
<dbReference type="Pfam" id="PF00642">
    <property type="entry name" value="zf-CCCH"/>
    <property type="match status" value="1"/>
</dbReference>
<evidence type="ECO:0000259" key="7">
    <source>
        <dbReference type="PROSITE" id="PS50103"/>
    </source>
</evidence>
<keyword evidence="1 5" id="KW-0479">Metal-binding</keyword>
<comment type="caution">
    <text evidence="8">The sequence shown here is derived from an EMBL/GenBank/DDBJ whole genome shotgun (WGS) entry which is preliminary data.</text>
</comment>
<keyword evidence="3 5" id="KW-0863">Zinc-finger</keyword>
<keyword evidence="4 5" id="KW-0862">Zinc</keyword>
<evidence type="ECO:0000256" key="4">
    <source>
        <dbReference type="ARBA" id="ARBA00022833"/>
    </source>
</evidence>
<feature type="region of interest" description="Disordered" evidence="6">
    <location>
        <begin position="264"/>
        <end position="293"/>
    </location>
</feature>
<evidence type="ECO:0000313" key="9">
    <source>
        <dbReference type="Proteomes" id="UP000723463"/>
    </source>
</evidence>
<dbReference type="AlphaFoldDB" id="A0A9P6FF62"/>
<feature type="compositionally biased region" description="Polar residues" evidence="6">
    <location>
        <begin position="1"/>
        <end position="10"/>
    </location>
</feature>
<dbReference type="InterPro" id="IPR045877">
    <property type="entry name" value="ZFP36-like"/>
</dbReference>
<accession>A0A9P6FF62</accession>